<dbReference type="EMBL" id="CACVKT020007255">
    <property type="protein sequence ID" value="CAC5406552.1"/>
    <property type="molecule type" value="Genomic_DNA"/>
</dbReference>
<reference evidence="3 4" key="1">
    <citation type="submission" date="2020-06" db="EMBL/GenBank/DDBJ databases">
        <authorList>
            <person name="Li R."/>
            <person name="Bekaert M."/>
        </authorList>
    </citation>
    <scope>NUCLEOTIDE SEQUENCE [LARGE SCALE GENOMIC DNA]</scope>
    <source>
        <strain evidence="4">wild</strain>
    </source>
</reference>
<sequence length="494" mass="55476">MINAATIVIPLNLYTNAQQQETETSVSDCQSLPPVFDSDVGEYIDLDSDTDLNFEAEKIIKVRITNSSTDVVSPDSQIVPGATACIQSPSVNESRKPFRGSNSSPFLNDISTCFSSPTSSKINSPSSLENIGSDVPNSRKEITQSIQDGHRRLISTLTEYIDEPIDEHEFKLFKSLFKLTPKDNKAANDMSSLLSILERKDIIAPGKYEKLKEVLSGINVKIIRDVIEPIEDEMRLESDISTFHDQAEIKPYSFHDQTVCRSPGLFSPETGPSYILKPPGQDYELRIWLTKIAPELDANDLDIMKFILGGEDGYPRSVLEKITSPLQLFGHLMDDGKLAHDNILFLQAMIYHTRKIDPYKKLMEYGEKYRDTLHFYEPSFNQEGWFMPVVLGSDPLKSGKQGKTIKSAHFTSNPGSASRFVTGILKHKHKSSPKTMIDVDIGVRQLARLMTIMGVPGSSERTMKKRERELFKPMVDVARDSCHEAITKECSETR</sequence>
<dbReference type="PANTHER" id="PTHR48169">
    <property type="entry name" value="DED DOMAIN-CONTAINING PROTEIN"/>
    <property type="match status" value="1"/>
</dbReference>
<dbReference type="GO" id="GO:0006915">
    <property type="term" value="P:apoptotic process"/>
    <property type="evidence" value="ECO:0007669"/>
    <property type="project" value="UniProtKB-KW"/>
</dbReference>
<evidence type="ECO:0000313" key="4">
    <source>
        <dbReference type="Proteomes" id="UP000507470"/>
    </source>
</evidence>
<dbReference type="InterPro" id="IPR011029">
    <property type="entry name" value="DEATH-like_dom_sf"/>
</dbReference>
<dbReference type="AlphaFoldDB" id="A0A6J8DGQ0"/>
<dbReference type="PROSITE" id="PS50168">
    <property type="entry name" value="DED"/>
    <property type="match status" value="1"/>
</dbReference>
<dbReference type="PANTHER" id="PTHR48169:SF7">
    <property type="entry name" value="CASPASE 10"/>
    <property type="match status" value="1"/>
</dbReference>
<keyword evidence="4" id="KW-1185">Reference proteome</keyword>
<dbReference type="CDD" id="cd00045">
    <property type="entry name" value="DED"/>
    <property type="match status" value="1"/>
</dbReference>
<feature type="domain" description="DED" evidence="2">
    <location>
        <begin position="284"/>
        <end position="364"/>
    </location>
</feature>
<dbReference type="Pfam" id="PF01335">
    <property type="entry name" value="DED"/>
    <property type="match status" value="1"/>
</dbReference>
<proteinExistence type="predicted"/>
<gene>
    <name evidence="3" type="ORF">MCOR_40122</name>
</gene>
<dbReference type="OrthoDB" id="100767at2759"/>
<protein>
    <recommendedName>
        <fullName evidence="2">DED domain-containing protein</fullName>
    </recommendedName>
</protein>
<dbReference type="GO" id="GO:0042981">
    <property type="term" value="P:regulation of apoptotic process"/>
    <property type="evidence" value="ECO:0007669"/>
    <property type="project" value="InterPro"/>
</dbReference>
<dbReference type="Gene3D" id="1.10.533.10">
    <property type="entry name" value="Death Domain, Fas"/>
    <property type="match status" value="2"/>
</dbReference>
<organism evidence="3 4">
    <name type="scientific">Mytilus coruscus</name>
    <name type="common">Sea mussel</name>
    <dbReference type="NCBI Taxonomy" id="42192"/>
    <lineage>
        <taxon>Eukaryota</taxon>
        <taxon>Metazoa</taxon>
        <taxon>Spiralia</taxon>
        <taxon>Lophotrochozoa</taxon>
        <taxon>Mollusca</taxon>
        <taxon>Bivalvia</taxon>
        <taxon>Autobranchia</taxon>
        <taxon>Pteriomorphia</taxon>
        <taxon>Mytilida</taxon>
        <taxon>Mytiloidea</taxon>
        <taxon>Mytilidae</taxon>
        <taxon>Mytilinae</taxon>
        <taxon>Mytilus</taxon>
    </lineage>
</organism>
<dbReference type="Proteomes" id="UP000507470">
    <property type="component" value="Unassembled WGS sequence"/>
</dbReference>
<keyword evidence="1" id="KW-0053">Apoptosis</keyword>
<evidence type="ECO:0000259" key="2">
    <source>
        <dbReference type="PROSITE" id="PS50168"/>
    </source>
</evidence>
<dbReference type="SUPFAM" id="SSF47986">
    <property type="entry name" value="DEATH domain"/>
    <property type="match status" value="1"/>
</dbReference>
<name>A0A6J8DGQ0_MYTCO</name>
<dbReference type="InterPro" id="IPR001875">
    <property type="entry name" value="DED_dom"/>
</dbReference>
<evidence type="ECO:0000256" key="1">
    <source>
        <dbReference type="ARBA" id="ARBA00022703"/>
    </source>
</evidence>
<evidence type="ECO:0000313" key="3">
    <source>
        <dbReference type="EMBL" id="CAC5406552.1"/>
    </source>
</evidence>
<accession>A0A6J8DGQ0</accession>